<evidence type="ECO:0000256" key="2">
    <source>
        <dbReference type="ARBA" id="ARBA00005189"/>
    </source>
</evidence>
<feature type="transmembrane region" description="Helical" evidence="15">
    <location>
        <begin position="289"/>
        <end position="309"/>
    </location>
</feature>
<keyword evidence="9 15" id="KW-0472">Membrane</keyword>
<keyword evidence="10" id="KW-0594">Phospholipid biosynthesis</keyword>
<comment type="similarity">
    <text evidence="3">Belongs to the 1-acyl-sn-glycerol-3-phosphate acyltransferase family.</text>
</comment>
<feature type="region of interest" description="Disordered" evidence="14">
    <location>
        <begin position="645"/>
        <end position="664"/>
    </location>
</feature>
<dbReference type="PANTHER" id="PTHR23063">
    <property type="entry name" value="PHOSPHOLIPID ACYLTRANSFERASE"/>
    <property type="match status" value="1"/>
</dbReference>
<keyword evidence="7 15" id="KW-1133">Transmembrane helix</keyword>
<feature type="transmembrane region" description="Helical" evidence="15">
    <location>
        <begin position="76"/>
        <end position="97"/>
    </location>
</feature>
<keyword evidence="8" id="KW-0443">Lipid metabolism</keyword>
<feature type="region of interest" description="Disordered" evidence="14">
    <location>
        <begin position="150"/>
        <end position="182"/>
    </location>
</feature>
<evidence type="ECO:0000256" key="11">
    <source>
        <dbReference type="ARBA" id="ARBA00023264"/>
    </source>
</evidence>
<dbReference type="AlphaFoldDB" id="A0AAW2EZ22"/>
<evidence type="ECO:0000313" key="17">
    <source>
        <dbReference type="EMBL" id="KAL0107669.1"/>
    </source>
</evidence>
<dbReference type="GO" id="GO:0004366">
    <property type="term" value="F:glycerol-3-phosphate O-acyltransferase activity"/>
    <property type="evidence" value="ECO:0007669"/>
    <property type="project" value="TreeGrafter"/>
</dbReference>
<dbReference type="GO" id="GO:0016020">
    <property type="term" value="C:membrane"/>
    <property type="evidence" value="ECO:0007669"/>
    <property type="project" value="UniProtKB-SubCell"/>
</dbReference>
<evidence type="ECO:0000259" key="16">
    <source>
        <dbReference type="SMART" id="SM00563"/>
    </source>
</evidence>
<evidence type="ECO:0000256" key="8">
    <source>
        <dbReference type="ARBA" id="ARBA00023098"/>
    </source>
</evidence>
<feature type="compositionally biased region" description="Basic and acidic residues" evidence="14">
    <location>
        <begin position="646"/>
        <end position="664"/>
    </location>
</feature>
<dbReference type="GO" id="GO:0008654">
    <property type="term" value="P:phospholipid biosynthetic process"/>
    <property type="evidence" value="ECO:0007669"/>
    <property type="project" value="UniProtKB-KW"/>
</dbReference>
<evidence type="ECO:0000256" key="5">
    <source>
        <dbReference type="ARBA" id="ARBA00022679"/>
    </source>
</evidence>
<feature type="domain" description="Phospholipid/glycerol acyltransferase" evidence="16">
    <location>
        <begin position="457"/>
        <end position="568"/>
    </location>
</feature>
<comment type="caution">
    <text evidence="17">The sequence shown here is derived from an EMBL/GenBank/DDBJ whole genome shotgun (WGS) entry which is preliminary data.</text>
</comment>
<name>A0AAW2EZ22_9HYME</name>
<dbReference type="InterPro" id="IPR045252">
    <property type="entry name" value="LPCAT1-like"/>
</dbReference>
<keyword evidence="5" id="KW-0808">Transferase</keyword>
<protein>
    <recommendedName>
        <fullName evidence="16">Phospholipid/glycerol acyltransferase domain-containing protein</fullName>
    </recommendedName>
</protein>
<keyword evidence="12" id="KW-0012">Acyltransferase</keyword>
<evidence type="ECO:0000256" key="4">
    <source>
        <dbReference type="ARBA" id="ARBA00022516"/>
    </source>
</evidence>
<feature type="compositionally biased region" description="Polar residues" evidence="14">
    <location>
        <begin position="169"/>
        <end position="182"/>
    </location>
</feature>
<feature type="transmembrane region" description="Helical" evidence="15">
    <location>
        <begin position="315"/>
        <end position="337"/>
    </location>
</feature>
<evidence type="ECO:0000313" key="18">
    <source>
        <dbReference type="Proteomes" id="UP001430953"/>
    </source>
</evidence>
<evidence type="ECO:0000256" key="12">
    <source>
        <dbReference type="ARBA" id="ARBA00023315"/>
    </source>
</evidence>
<dbReference type="SMART" id="SM00563">
    <property type="entry name" value="PlsC"/>
    <property type="match status" value="1"/>
</dbReference>
<proteinExistence type="inferred from homology"/>
<dbReference type="CDD" id="cd07991">
    <property type="entry name" value="LPLAT_LPCAT1-like"/>
    <property type="match status" value="1"/>
</dbReference>
<accession>A0AAW2EZ22</accession>
<feature type="transmembrane region" description="Helical" evidence="15">
    <location>
        <begin position="399"/>
        <end position="417"/>
    </location>
</feature>
<keyword evidence="11" id="KW-1208">Phospholipid metabolism</keyword>
<evidence type="ECO:0000256" key="3">
    <source>
        <dbReference type="ARBA" id="ARBA00008655"/>
    </source>
</evidence>
<feature type="transmembrane region" description="Helical" evidence="15">
    <location>
        <begin position="103"/>
        <end position="121"/>
    </location>
</feature>
<keyword evidence="6 15" id="KW-0812">Transmembrane</keyword>
<dbReference type="InterPro" id="IPR002123">
    <property type="entry name" value="Plipid/glycerol_acylTrfase"/>
</dbReference>
<evidence type="ECO:0000256" key="15">
    <source>
        <dbReference type="SAM" id="Phobius"/>
    </source>
</evidence>
<dbReference type="Proteomes" id="UP001430953">
    <property type="component" value="Unassembled WGS sequence"/>
</dbReference>
<dbReference type="EMBL" id="JADYXP020000016">
    <property type="protein sequence ID" value="KAL0107669.1"/>
    <property type="molecule type" value="Genomic_DNA"/>
</dbReference>
<dbReference type="PANTHER" id="PTHR23063:SF2">
    <property type="entry name" value="GLYCEROL-3-PHOSPHATE ACYLTRANSFERASE 4, ISOFORM D-RELATED"/>
    <property type="match status" value="1"/>
</dbReference>
<dbReference type="SUPFAM" id="SSF69593">
    <property type="entry name" value="Glycerol-3-phosphate (1)-acyltransferase"/>
    <property type="match status" value="1"/>
</dbReference>
<reference evidence="17 18" key="1">
    <citation type="submission" date="2023-03" db="EMBL/GenBank/DDBJ databases">
        <title>High recombination rates correlate with genetic variation in Cardiocondyla obscurior ants.</title>
        <authorList>
            <person name="Errbii M."/>
        </authorList>
    </citation>
    <scope>NUCLEOTIDE SEQUENCE [LARGE SCALE GENOMIC DNA]</scope>
    <source>
        <strain evidence="17">Alpha-2009</strain>
        <tissue evidence="17">Whole body</tissue>
    </source>
</reference>
<keyword evidence="4" id="KW-0444">Lipid biosynthesis</keyword>
<keyword evidence="18" id="KW-1185">Reference proteome</keyword>
<sequence>MAPENVFAWSKRAILASRKKNTLHFQLQIVCDFCRRCQYVVVPCTLRDLADQADAPQFPSTSFTQQKQSGTKNGPVFAACTALFAVVSKMASLWTVISFAFSLLLTPFLMLLLAIVFLASIGKSLGVRRLYIKLLLALFEYGRQNIENVKKKNGRDPDEDLSADEDSRTITGKDSSVTSSKIQNGNVSNSVIARSKDLILVPEPEMQNHKNNVDESAVKNNHDSSIINDKEDSLNQKNSLETLKAGFAPGSCLDYIRAGVEAIIEDEVTSRFEAEELKNWNLLTRTNRYYEFISWKLTFIWMFGFFMRYCFLLPLRIFICFIGVLYLIVVTFLIGFLPNGRVKRWANNQGSLIAFRIMSRSLSGMITIHNPEYKPKNGGICVSNHTTTLDVCTLSTQTTFSLVMWLTVCTAVVGYVPEGSFKRWLNYKVSIMCFAVLSSALSSVITYNNPENRPVRGICVANHTSPIDVLVLMCDNCYSLIGQRHGGFLGILQRALARASPHIWFERSEVKDREAVAKRLKEHVSDPTNPPILIFPEGTCINNTSVMQFKKGSFDVDSVIYPVAIKYDPRFGDAFWNSSRYSMLQYLYMMMSSWAIVCDVWYLPPMYKKEEESAIDFANRVKSVIAWQGGLVDLQWDGQLKRMKPKKEWREKQQEEFSKRLKVE</sequence>
<evidence type="ECO:0000256" key="13">
    <source>
        <dbReference type="ARBA" id="ARBA00025707"/>
    </source>
</evidence>
<dbReference type="GO" id="GO:0005783">
    <property type="term" value="C:endoplasmic reticulum"/>
    <property type="evidence" value="ECO:0007669"/>
    <property type="project" value="TreeGrafter"/>
</dbReference>
<evidence type="ECO:0000256" key="6">
    <source>
        <dbReference type="ARBA" id="ARBA00022692"/>
    </source>
</evidence>
<evidence type="ECO:0000256" key="10">
    <source>
        <dbReference type="ARBA" id="ARBA00023209"/>
    </source>
</evidence>
<comment type="subcellular location">
    <subcellularLocation>
        <location evidence="1">Membrane</location>
    </subcellularLocation>
</comment>
<organism evidence="17 18">
    <name type="scientific">Cardiocondyla obscurior</name>
    <dbReference type="NCBI Taxonomy" id="286306"/>
    <lineage>
        <taxon>Eukaryota</taxon>
        <taxon>Metazoa</taxon>
        <taxon>Ecdysozoa</taxon>
        <taxon>Arthropoda</taxon>
        <taxon>Hexapoda</taxon>
        <taxon>Insecta</taxon>
        <taxon>Pterygota</taxon>
        <taxon>Neoptera</taxon>
        <taxon>Endopterygota</taxon>
        <taxon>Hymenoptera</taxon>
        <taxon>Apocrita</taxon>
        <taxon>Aculeata</taxon>
        <taxon>Formicoidea</taxon>
        <taxon>Formicidae</taxon>
        <taxon>Myrmicinae</taxon>
        <taxon>Cardiocondyla</taxon>
    </lineage>
</organism>
<dbReference type="Pfam" id="PF01553">
    <property type="entry name" value="Acyltransferase"/>
    <property type="match status" value="1"/>
</dbReference>
<evidence type="ECO:0000256" key="9">
    <source>
        <dbReference type="ARBA" id="ARBA00023136"/>
    </source>
</evidence>
<gene>
    <name evidence="17" type="ORF">PUN28_014760</name>
</gene>
<comment type="pathway">
    <text evidence="2">Lipid metabolism.</text>
</comment>
<dbReference type="GO" id="GO:0019432">
    <property type="term" value="P:triglyceride biosynthetic process"/>
    <property type="evidence" value="ECO:0007669"/>
    <property type="project" value="TreeGrafter"/>
</dbReference>
<evidence type="ECO:0000256" key="14">
    <source>
        <dbReference type="SAM" id="MobiDB-lite"/>
    </source>
</evidence>
<comment type="pathway">
    <text evidence="13">Phospholipid metabolism.</text>
</comment>
<evidence type="ECO:0000256" key="7">
    <source>
        <dbReference type="ARBA" id="ARBA00022989"/>
    </source>
</evidence>
<evidence type="ECO:0000256" key="1">
    <source>
        <dbReference type="ARBA" id="ARBA00004370"/>
    </source>
</evidence>